<accession>A0A7U6BDK7</accession>
<sequence>MNARSSLPLANVKINTALQKAIKDEVDKNIKTNVKNTVIKYVSVFAIISNVLSVGHSKHRI</sequence>
<name>A0A7U6BDK7_SALDZ</name>
<organism evidence="1 2">
    <name type="scientific">Salmonella enterica subsp. diarizonae serovar 48:i:z</name>
    <dbReference type="NCBI Taxonomy" id="1192842"/>
    <lineage>
        <taxon>Bacteria</taxon>
        <taxon>Pseudomonadati</taxon>
        <taxon>Pseudomonadota</taxon>
        <taxon>Gammaproteobacteria</taxon>
        <taxon>Enterobacterales</taxon>
        <taxon>Enterobacteriaceae</taxon>
        <taxon>Salmonella</taxon>
    </lineage>
</organism>
<proteinExistence type="predicted"/>
<dbReference type="AlphaFoldDB" id="A0A7U6BDK7"/>
<evidence type="ECO:0000313" key="1">
    <source>
        <dbReference type="EMBL" id="AXC71205.1"/>
    </source>
</evidence>
<evidence type="ECO:0000313" key="2">
    <source>
        <dbReference type="Proteomes" id="UP000252003"/>
    </source>
</evidence>
<gene>
    <name evidence="1" type="ORF">DOE59_06095</name>
</gene>
<dbReference type="Proteomes" id="UP000252003">
    <property type="component" value="Chromosome"/>
</dbReference>
<protein>
    <submittedName>
        <fullName evidence="1">Uncharacterized protein</fullName>
    </submittedName>
</protein>
<dbReference type="EMBL" id="CP029989">
    <property type="protein sequence ID" value="AXC71205.1"/>
    <property type="molecule type" value="Genomic_DNA"/>
</dbReference>
<reference evidence="1 2" key="1">
    <citation type="submission" date="2018-06" db="EMBL/GenBank/DDBJ databases">
        <title>Salmonella Enterica genomes from various sources.</title>
        <authorList>
            <person name="Nash J.H.E."/>
            <person name="Robertson J."/>
            <person name="Bessonov K."/>
        </authorList>
    </citation>
    <scope>NUCLEOTIDE SEQUENCE [LARGE SCALE GENOMIC DNA]</scope>
    <source>
        <strain evidence="1 2">SA20121591</strain>
    </source>
</reference>